<comment type="caution">
    <text evidence="2">The sequence shown here is derived from an EMBL/GenBank/DDBJ whole genome shotgun (WGS) entry which is preliminary data.</text>
</comment>
<evidence type="ECO:0000313" key="2">
    <source>
        <dbReference type="EMBL" id="PIQ87246.1"/>
    </source>
</evidence>
<dbReference type="EMBL" id="PCVY01000016">
    <property type="protein sequence ID" value="PIQ87246.1"/>
    <property type="molecule type" value="Genomic_DNA"/>
</dbReference>
<feature type="chain" id="PRO_5013890477" evidence="1">
    <location>
        <begin position="25"/>
        <end position="117"/>
    </location>
</feature>
<proteinExistence type="predicted"/>
<keyword evidence="1" id="KW-0732">Signal</keyword>
<feature type="signal peptide" evidence="1">
    <location>
        <begin position="1"/>
        <end position="24"/>
    </location>
</feature>
<dbReference type="Proteomes" id="UP000230859">
    <property type="component" value="Unassembled WGS sequence"/>
</dbReference>
<sequence>MKRHLISFVIAAFFSTGLFSLAFADDFRYDSHGKRDPFMEPSMRTAVVKQETGSITNLRLEGVVIDPGGRSVAIVNGEMVGAGDQIGNQIVVKKITNHGVEFENNGKVFTIPLITEE</sequence>
<name>A0A2H0LSA2_9BACT</name>
<evidence type="ECO:0000313" key="3">
    <source>
        <dbReference type="Proteomes" id="UP000230859"/>
    </source>
</evidence>
<protein>
    <submittedName>
        <fullName evidence="2">Uncharacterized protein</fullName>
    </submittedName>
</protein>
<reference evidence="2 3" key="1">
    <citation type="submission" date="2017-09" db="EMBL/GenBank/DDBJ databases">
        <title>Depth-based differentiation of microbial function through sediment-hosted aquifers and enrichment of novel symbionts in the deep terrestrial subsurface.</title>
        <authorList>
            <person name="Probst A.J."/>
            <person name="Ladd B."/>
            <person name="Jarett J.K."/>
            <person name="Geller-Mcgrath D.E."/>
            <person name="Sieber C.M."/>
            <person name="Emerson J.B."/>
            <person name="Anantharaman K."/>
            <person name="Thomas B.C."/>
            <person name="Malmstrom R."/>
            <person name="Stieglmeier M."/>
            <person name="Klingl A."/>
            <person name="Woyke T."/>
            <person name="Ryan C.M."/>
            <person name="Banfield J.F."/>
        </authorList>
    </citation>
    <scope>NUCLEOTIDE SEQUENCE [LARGE SCALE GENOMIC DNA]</scope>
    <source>
        <strain evidence="2">CG11_big_fil_rev_8_21_14_0_20_45_26</strain>
    </source>
</reference>
<dbReference type="AlphaFoldDB" id="A0A2H0LSA2"/>
<evidence type="ECO:0000256" key="1">
    <source>
        <dbReference type="SAM" id="SignalP"/>
    </source>
</evidence>
<accession>A0A2H0LSA2</accession>
<organism evidence="2 3">
    <name type="scientific">Candidatus Abzuiibacterium crystallinum</name>
    <dbReference type="NCBI Taxonomy" id="1974748"/>
    <lineage>
        <taxon>Bacteria</taxon>
        <taxon>Pseudomonadati</taxon>
        <taxon>Candidatus Omnitrophota</taxon>
        <taxon>Candidatus Abzuiibacterium</taxon>
    </lineage>
</organism>
<gene>
    <name evidence="2" type="ORF">COV74_01620</name>
</gene>